<reference evidence="2" key="1">
    <citation type="submission" date="2021-03" db="EMBL/GenBank/DDBJ databases">
        <authorList>
            <person name="Bekaert M."/>
        </authorList>
    </citation>
    <scope>NUCLEOTIDE SEQUENCE</scope>
</reference>
<feature type="compositionally biased region" description="Polar residues" evidence="1">
    <location>
        <begin position="106"/>
        <end position="119"/>
    </location>
</feature>
<gene>
    <name evidence="2" type="ORF">MEDL_23692</name>
</gene>
<proteinExistence type="predicted"/>
<dbReference type="Proteomes" id="UP000683360">
    <property type="component" value="Unassembled WGS sequence"/>
</dbReference>
<sequence>MLGQMPGQLGLLGTMTIADVLKMVPRDAKAYKNPENAKLVALLANVPSFVLNDQASTWIPISYQKQIAKDLLAQKQQKTTPSTKPTIKQQTMTKQTNSLNGMLNQQQQLAKEPSKGQNYKQQTTPLTKPTKKQLPITNGQEPTNTQLMNSMKEMAMQQAQMMMLMNKMLLQQIKTPSPYF</sequence>
<comment type="caution">
    <text evidence="2">The sequence shown here is derived from an EMBL/GenBank/DDBJ whole genome shotgun (WGS) entry which is preliminary data.</text>
</comment>
<evidence type="ECO:0000313" key="3">
    <source>
        <dbReference type="Proteomes" id="UP000683360"/>
    </source>
</evidence>
<keyword evidence="3" id="KW-1185">Reference proteome</keyword>
<feature type="compositionally biased region" description="Low complexity" evidence="1">
    <location>
        <begin position="120"/>
        <end position="135"/>
    </location>
</feature>
<dbReference type="EMBL" id="CAJPWZ010001201">
    <property type="protein sequence ID" value="CAG2209566.1"/>
    <property type="molecule type" value="Genomic_DNA"/>
</dbReference>
<organism evidence="2 3">
    <name type="scientific">Mytilus edulis</name>
    <name type="common">Blue mussel</name>
    <dbReference type="NCBI Taxonomy" id="6550"/>
    <lineage>
        <taxon>Eukaryota</taxon>
        <taxon>Metazoa</taxon>
        <taxon>Spiralia</taxon>
        <taxon>Lophotrochozoa</taxon>
        <taxon>Mollusca</taxon>
        <taxon>Bivalvia</taxon>
        <taxon>Autobranchia</taxon>
        <taxon>Pteriomorphia</taxon>
        <taxon>Mytilida</taxon>
        <taxon>Mytiloidea</taxon>
        <taxon>Mytilidae</taxon>
        <taxon>Mytilinae</taxon>
        <taxon>Mytilus</taxon>
    </lineage>
</organism>
<evidence type="ECO:0000256" key="1">
    <source>
        <dbReference type="SAM" id="MobiDB-lite"/>
    </source>
</evidence>
<accession>A0A8S3RXR5</accession>
<name>A0A8S3RXR5_MYTED</name>
<dbReference type="AlphaFoldDB" id="A0A8S3RXR5"/>
<evidence type="ECO:0000313" key="2">
    <source>
        <dbReference type="EMBL" id="CAG2209566.1"/>
    </source>
</evidence>
<protein>
    <submittedName>
        <fullName evidence="2">Uncharacterized protein</fullName>
    </submittedName>
</protein>
<feature type="region of interest" description="Disordered" evidence="1">
    <location>
        <begin position="106"/>
        <end position="143"/>
    </location>
</feature>